<name>D7B1Y0_NOCDD</name>
<accession>D7B1Y0</accession>
<keyword evidence="1" id="KW-0812">Transmembrane</keyword>
<gene>
    <name evidence="2" type="ordered locus">Ndas_1160</name>
</gene>
<dbReference type="RefSeq" id="WP_013152208.1">
    <property type="nucleotide sequence ID" value="NC_014210.1"/>
</dbReference>
<dbReference type="eggNOG" id="ENOG5033PFE">
    <property type="taxonomic scope" value="Bacteria"/>
</dbReference>
<keyword evidence="1" id="KW-1133">Transmembrane helix</keyword>
<evidence type="ECO:0000313" key="3">
    <source>
        <dbReference type="Proteomes" id="UP000002219"/>
    </source>
</evidence>
<dbReference type="GeneID" id="91489243"/>
<keyword evidence="3" id="KW-1185">Reference proteome</keyword>
<dbReference type="Proteomes" id="UP000002219">
    <property type="component" value="Chromosome 1"/>
</dbReference>
<evidence type="ECO:0008006" key="4">
    <source>
        <dbReference type="Google" id="ProtNLM"/>
    </source>
</evidence>
<protein>
    <recommendedName>
        <fullName evidence="4">Magnesium transporter</fullName>
    </recommendedName>
</protein>
<feature type="transmembrane region" description="Helical" evidence="1">
    <location>
        <begin position="336"/>
        <end position="357"/>
    </location>
</feature>
<reference evidence="2 3" key="1">
    <citation type="journal article" date="2010" name="Stand. Genomic Sci.">
        <title>Complete genome sequence of Nocardiopsis dassonvillei type strain (IMRU 509).</title>
        <authorList>
            <person name="Sun H."/>
            <person name="Lapidus A."/>
            <person name="Nolan M."/>
            <person name="Lucas S."/>
            <person name="Del Rio T.G."/>
            <person name="Tice H."/>
            <person name="Cheng J.F."/>
            <person name="Tapia R."/>
            <person name="Han C."/>
            <person name="Goodwin L."/>
            <person name="Pitluck S."/>
            <person name="Pagani I."/>
            <person name="Ivanova N."/>
            <person name="Mavromatis K."/>
            <person name="Mikhailova N."/>
            <person name="Pati A."/>
            <person name="Chen A."/>
            <person name="Palaniappan K."/>
            <person name="Land M."/>
            <person name="Hauser L."/>
            <person name="Chang Y.J."/>
            <person name="Jeffries C.D."/>
            <person name="Djao O.D."/>
            <person name="Rohde M."/>
            <person name="Sikorski J."/>
            <person name="Goker M."/>
            <person name="Woyke T."/>
            <person name="Bristow J."/>
            <person name="Eisen J.A."/>
            <person name="Markowitz V."/>
            <person name="Hugenholtz P."/>
            <person name="Kyrpides N.C."/>
            <person name="Klenk H.P."/>
        </authorList>
    </citation>
    <scope>NUCLEOTIDE SEQUENCE [LARGE SCALE GENOMIC DNA]</scope>
    <source>
        <strain evidence="3">ATCC 23218 / DSM 43111 / CIP 107115 / JCM 7437 / KCTC 9190 / NBRC 14626 / NCTC 10488 / NRRL B-5397 / IMRU 509</strain>
    </source>
</reference>
<evidence type="ECO:0000313" key="2">
    <source>
        <dbReference type="EMBL" id="ADH66601.1"/>
    </source>
</evidence>
<organism evidence="2 3">
    <name type="scientific">Nocardiopsis dassonvillei (strain ATCC 23218 / DSM 43111 / CIP 107115 / JCM 7437 / KCTC 9190 / NBRC 14626 / NCTC 10488 / NRRL B-5397 / IMRU 509)</name>
    <name type="common">Actinomadura dassonvillei</name>
    <dbReference type="NCBI Taxonomy" id="446468"/>
    <lineage>
        <taxon>Bacteria</taxon>
        <taxon>Bacillati</taxon>
        <taxon>Actinomycetota</taxon>
        <taxon>Actinomycetes</taxon>
        <taxon>Streptosporangiales</taxon>
        <taxon>Nocardiopsidaceae</taxon>
        <taxon>Nocardiopsis</taxon>
    </lineage>
</organism>
<evidence type="ECO:0000256" key="1">
    <source>
        <dbReference type="SAM" id="Phobius"/>
    </source>
</evidence>
<proteinExistence type="predicted"/>
<dbReference type="HOGENOM" id="CLU_821078_0_0_11"/>
<dbReference type="AlphaFoldDB" id="D7B1Y0"/>
<sequence length="359" mass="38415">MESINGRRTVLAGIPRREGYGIEARVVHGDAPELAGSGPGDSRVALTAPLLRVIGPRGRRRVVVGRFRVRTERGEAPVVALAVQAVWAESSGWRQERPAAGSPDGELVASLDEPAHGIVGDTRSRAVAMVKAFAESSRNEVLRLRELRYELEQRMADHLAGRTDGQLRTLLAATIELSSAVGRARDQALEDHREVLCVWRWDKEAYLRVRDGLVTGADGAPAWEARLRAGVQHCEAMERELAEESDRLQALLGGMSSFAVAQGAEAQERFTLAVGAGAAVIGLPALVLALYGANPYLPLDSLDRAWRLLLPIGATALVAVLAVLAWMPGTTRPRHYLVAVGAVAALVSVLLLAGALVPV</sequence>
<feature type="transmembrane region" description="Helical" evidence="1">
    <location>
        <begin position="305"/>
        <end position="324"/>
    </location>
</feature>
<dbReference type="EMBL" id="CP002040">
    <property type="protein sequence ID" value="ADH66601.1"/>
    <property type="molecule type" value="Genomic_DNA"/>
</dbReference>
<dbReference type="STRING" id="446468.Ndas_1160"/>
<feature type="transmembrane region" description="Helical" evidence="1">
    <location>
        <begin position="270"/>
        <end position="293"/>
    </location>
</feature>
<keyword evidence="1" id="KW-0472">Membrane</keyword>
<dbReference type="KEGG" id="nda:Ndas_1160"/>